<keyword evidence="1" id="KW-0732">Signal</keyword>
<dbReference type="AlphaFoldDB" id="B4J0C0"/>
<feature type="chain" id="PRO_5013379524" evidence="1">
    <location>
        <begin position="16"/>
        <end position="84"/>
    </location>
</feature>
<accession>B4J0C0</accession>
<keyword evidence="3" id="KW-1185">Reference proteome</keyword>
<dbReference type="Proteomes" id="UP000001070">
    <property type="component" value="Unassembled WGS sequence"/>
</dbReference>
<dbReference type="OMA" id="QSHVYHS"/>
<dbReference type="KEGG" id="dgr:6558516"/>
<dbReference type="eggNOG" id="ENOG502T8R9">
    <property type="taxonomic scope" value="Eukaryota"/>
</dbReference>
<dbReference type="HOGENOM" id="CLU_2485774_0_0_1"/>
<dbReference type="PhylomeDB" id="B4J0C0"/>
<name>B4J0C0_DROGR</name>
<sequence>MKLLIFACLLSLALGHDIVYTPGFSYYPAPRLAYARSGAVLPLAYSRLITPASQSHVYHSVATPNSFQQQYRTDYQPLTYEYLY</sequence>
<proteinExistence type="predicted"/>
<dbReference type="EMBL" id="CH916366">
    <property type="protein sequence ID" value="EDV95721.1"/>
    <property type="molecule type" value="Genomic_DNA"/>
</dbReference>
<gene>
    <name evidence="2" type="primary">Dgri\GH15621</name>
    <name evidence="2" type="ORF">Dgri_GH15621</name>
</gene>
<evidence type="ECO:0000313" key="2">
    <source>
        <dbReference type="EMBL" id="EDV95721.1"/>
    </source>
</evidence>
<evidence type="ECO:0000256" key="1">
    <source>
        <dbReference type="SAM" id="SignalP"/>
    </source>
</evidence>
<evidence type="ECO:0000313" key="3">
    <source>
        <dbReference type="Proteomes" id="UP000001070"/>
    </source>
</evidence>
<reference evidence="2 3" key="1">
    <citation type="journal article" date="2007" name="Nature">
        <title>Evolution of genes and genomes on the Drosophila phylogeny.</title>
        <authorList>
            <consortium name="Drosophila 12 Genomes Consortium"/>
            <person name="Clark A.G."/>
            <person name="Eisen M.B."/>
            <person name="Smith D.R."/>
            <person name="Bergman C.M."/>
            <person name="Oliver B."/>
            <person name="Markow T.A."/>
            <person name="Kaufman T.C."/>
            <person name="Kellis M."/>
            <person name="Gelbart W."/>
            <person name="Iyer V.N."/>
            <person name="Pollard D.A."/>
            <person name="Sackton T.B."/>
            <person name="Larracuente A.M."/>
            <person name="Singh N.D."/>
            <person name="Abad J.P."/>
            <person name="Abt D.N."/>
            <person name="Adryan B."/>
            <person name="Aguade M."/>
            <person name="Akashi H."/>
            <person name="Anderson W.W."/>
            <person name="Aquadro C.F."/>
            <person name="Ardell D.H."/>
            <person name="Arguello R."/>
            <person name="Artieri C.G."/>
            <person name="Barbash D.A."/>
            <person name="Barker D."/>
            <person name="Barsanti P."/>
            <person name="Batterham P."/>
            <person name="Batzoglou S."/>
            <person name="Begun D."/>
            <person name="Bhutkar A."/>
            <person name="Blanco E."/>
            <person name="Bosak S.A."/>
            <person name="Bradley R.K."/>
            <person name="Brand A.D."/>
            <person name="Brent M.R."/>
            <person name="Brooks A.N."/>
            <person name="Brown R.H."/>
            <person name="Butlin R.K."/>
            <person name="Caggese C."/>
            <person name="Calvi B.R."/>
            <person name="Bernardo de Carvalho A."/>
            <person name="Caspi A."/>
            <person name="Castrezana S."/>
            <person name="Celniker S.E."/>
            <person name="Chang J.L."/>
            <person name="Chapple C."/>
            <person name="Chatterji S."/>
            <person name="Chinwalla A."/>
            <person name="Civetta A."/>
            <person name="Clifton S.W."/>
            <person name="Comeron J.M."/>
            <person name="Costello J.C."/>
            <person name="Coyne J.A."/>
            <person name="Daub J."/>
            <person name="David R.G."/>
            <person name="Delcher A.L."/>
            <person name="Delehaunty K."/>
            <person name="Do C.B."/>
            <person name="Ebling H."/>
            <person name="Edwards K."/>
            <person name="Eickbush T."/>
            <person name="Evans J.D."/>
            <person name="Filipski A."/>
            <person name="Findeiss S."/>
            <person name="Freyhult E."/>
            <person name="Fulton L."/>
            <person name="Fulton R."/>
            <person name="Garcia A.C."/>
            <person name="Gardiner A."/>
            <person name="Garfield D.A."/>
            <person name="Garvin B.E."/>
            <person name="Gibson G."/>
            <person name="Gilbert D."/>
            <person name="Gnerre S."/>
            <person name="Godfrey J."/>
            <person name="Good R."/>
            <person name="Gotea V."/>
            <person name="Gravely B."/>
            <person name="Greenberg A.J."/>
            <person name="Griffiths-Jones S."/>
            <person name="Gross S."/>
            <person name="Guigo R."/>
            <person name="Gustafson E.A."/>
            <person name="Haerty W."/>
            <person name="Hahn M.W."/>
            <person name="Halligan D.L."/>
            <person name="Halpern A.L."/>
            <person name="Halter G.M."/>
            <person name="Han M.V."/>
            <person name="Heger A."/>
            <person name="Hillier L."/>
            <person name="Hinrichs A.S."/>
            <person name="Holmes I."/>
            <person name="Hoskins R.A."/>
            <person name="Hubisz M.J."/>
            <person name="Hultmark D."/>
            <person name="Huntley M.A."/>
            <person name="Jaffe D.B."/>
            <person name="Jagadeeshan S."/>
            <person name="Jeck W.R."/>
            <person name="Johnson J."/>
            <person name="Jones C.D."/>
            <person name="Jordan W.C."/>
            <person name="Karpen G.H."/>
            <person name="Kataoka E."/>
            <person name="Keightley P.D."/>
            <person name="Kheradpour P."/>
            <person name="Kirkness E.F."/>
            <person name="Koerich L.B."/>
            <person name="Kristiansen K."/>
            <person name="Kudrna D."/>
            <person name="Kulathinal R.J."/>
            <person name="Kumar S."/>
            <person name="Kwok R."/>
            <person name="Lander E."/>
            <person name="Langley C.H."/>
            <person name="Lapoint R."/>
            <person name="Lazzaro B.P."/>
            <person name="Lee S.J."/>
            <person name="Levesque L."/>
            <person name="Li R."/>
            <person name="Lin C.F."/>
            <person name="Lin M.F."/>
            <person name="Lindblad-Toh K."/>
            <person name="Llopart A."/>
            <person name="Long M."/>
            <person name="Low L."/>
            <person name="Lozovsky E."/>
            <person name="Lu J."/>
            <person name="Luo M."/>
            <person name="Machado C.A."/>
            <person name="Makalowski W."/>
            <person name="Marzo M."/>
            <person name="Matsuda M."/>
            <person name="Matzkin L."/>
            <person name="McAllister B."/>
            <person name="McBride C.S."/>
            <person name="McKernan B."/>
            <person name="McKernan K."/>
            <person name="Mendez-Lago M."/>
            <person name="Minx P."/>
            <person name="Mollenhauer M.U."/>
            <person name="Montooth K."/>
            <person name="Mount S.M."/>
            <person name="Mu X."/>
            <person name="Myers E."/>
            <person name="Negre B."/>
            <person name="Newfeld S."/>
            <person name="Nielsen R."/>
            <person name="Noor M.A."/>
            <person name="O'Grady P."/>
            <person name="Pachter L."/>
            <person name="Papaceit M."/>
            <person name="Parisi M.J."/>
            <person name="Parisi M."/>
            <person name="Parts L."/>
            <person name="Pedersen J.S."/>
            <person name="Pesole G."/>
            <person name="Phillippy A.M."/>
            <person name="Ponting C.P."/>
            <person name="Pop M."/>
            <person name="Porcelli D."/>
            <person name="Powell J.R."/>
            <person name="Prohaska S."/>
            <person name="Pruitt K."/>
            <person name="Puig M."/>
            <person name="Quesneville H."/>
            <person name="Ram K.R."/>
            <person name="Rand D."/>
            <person name="Rasmussen M.D."/>
            <person name="Reed L.K."/>
            <person name="Reenan R."/>
            <person name="Reily A."/>
            <person name="Remington K.A."/>
            <person name="Rieger T.T."/>
            <person name="Ritchie M.G."/>
            <person name="Robin C."/>
            <person name="Rogers Y.H."/>
            <person name="Rohde C."/>
            <person name="Rozas J."/>
            <person name="Rubenfield M.J."/>
            <person name="Ruiz A."/>
            <person name="Russo S."/>
            <person name="Salzberg S.L."/>
            <person name="Sanchez-Gracia A."/>
            <person name="Saranga D.J."/>
            <person name="Sato H."/>
            <person name="Schaeffer S.W."/>
            <person name="Schatz M.C."/>
            <person name="Schlenke T."/>
            <person name="Schwartz R."/>
            <person name="Segarra C."/>
            <person name="Singh R.S."/>
            <person name="Sirot L."/>
            <person name="Sirota M."/>
            <person name="Sisneros N.B."/>
            <person name="Smith C.D."/>
            <person name="Smith T.F."/>
            <person name="Spieth J."/>
            <person name="Stage D.E."/>
            <person name="Stark A."/>
            <person name="Stephan W."/>
            <person name="Strausberg R.L."/>
            <person name="Strempel S."/>
            <person name="Sturgill D."/>
            <person name="Sutton G."/>
            <person name="Sutton G.G."/>
            <person name="Tao W."/>
            <person name="Teichmann S."/>
            <person name="Tobari Y.N."/>
            <person name="Tomimura Y."/>
            <person name="Tsolas J.M."/>
            <person name="Valente V.L."/>
            <person name="Venter E."/>
            <person name="Venter J.C."/>
            <person name="Vicario S."/>
            <person name="Vieira F.G."/>
            <person name="Vilella A.J."/>
            <person name="Villasante A."/>
            <person name="Walenz B."/>
            <person name="Wang J."/>
            <person name="Wasserman M."/>
            <person name="Watts T."/>
            <person name="Wilson D."/>
            <person name="Wilson R.K."/>
            <person name="Wing R.A."/>
            <person name="Wolfner M.F."/>
            <person name="Wong A."/>
            <person name="Wong G.K."/>
            <person name="Wu C.I."/>
            <person name="Wu G."/>
            <person name="Yamamoto D."/>
            <person name="Yang H.P."/>
            <person name="Yang S.P."/>
            <person name="Yorke J.A."/>
            <person name="Yoshida K."/>
            <person name="Zdobnov E."/>
            <person name="Zhang P."/>
            <person name="Zhang Y."/>
            <person name="Zimin A.V."/>
            <person name="Baldwin J."/>
            <person name="Abdouelleil A."/>
            <person name="Abdulkadir J."/>
            <person name="Abebe A."/>
            <person name="Abera B."/>
            <person name="Abreu J."/>
            <person name="Acer S.C."/>
            <person name="Aftuck L."/>
            <person name="Alexander A."/>
            <person name="An P."/>
            <person name="Anderson E."/>
            <person name="Anderson S."/>
            <person name="Arachi H."/>
            <person name="Azer M."/>
            <person name="Bachantsang P."/>
            <person name="Barry A."/>
            <person name="Bayul T."/>
            <person name="Berlin A."/>
            <person name="Bessette D."/>
            <person name="Bloom T."/>
            <person name="Blye J."/>
            <person name="Boguslavskiy L."/>
            <person name="Bonnet C."/>
            <person name="Boukhgalter B."/>
            <person name="Bourzgui I."/>
            <person name="Brown A."/>
            <person name="Cahill P."/>
            <person name="Channer S."/>
            <person name="Cheshatsang Y."/>
            <person name="Chuda L."/>
            <person name="Citroen M."/>
            <person name="Collymore A."/>
            <person name="Cooke P."/>
            <person name="Costello M."/>
            <person name="D'Aco K."/>
            <person name="Daza R."/>
            <person name="De Haan G."/>
            <person name="DeGray S."/>
            <person name="DeMaso C."/>
            <person name="Dhargay N."/>
            <person name="Dooley K."/>
            <person name="Dooley E."/>
            <person name="Doricent M."/>
            <person name="Dorje P."/>
            <person name="Dorjee K."/>
            <person name="Dupes A."/>
            <person name="Elong R."/>
            <person name="Falk J."/>
            <person name="Farina A."/>
            <person name="Faro S."/>
            <person name="Ferguson D."/>
            <person name="Fisher S."/>
            <person name="Foley C.D."/>
            <person name="Franke A."/>
            <person name="Friedrich D."/>
            <person name="Gadbois L."/>
            <person name="Gearin G."/>
            <person name="Gearin C.R."/>
            <person name="Giannoukos G."/>
            <person name="Goode T."/>
            <person name="Graham J."/>
            <person name="Grandbois E."/>
            <person name="Grewal S."/>
            <person name="Gyaltsen K."/>
            <person name="Hafez N."/>
            <person name="Hagos B."/>
            <person name="Hall J."/>
            <person name="Henson C."/>
            <person name="Hollinger A."/>
            <person name="Honan T."/>
            <person name="Huard M.D."/>
            <person name="Hughes L."/>
            <person name="Hurhula B."/>
            <person name="Husby M.E."/>
            <person name="Kamat A."/>
            <person name="Kanga B."/>
            <person name="Kashin S."/>
            <person name="Khazanovich D."/>
            <person name="Kisner P."/>
            <person name="Lance K."/>
            <person name="Lara M."/>
            <person name="Lee W."/>
            <person name="Lennon N."/>
            <person name="Letendre F."/>
            <person name="LeVine R."/>
            <person name="Lipovsky A."/>
            <person name="Liu X."/>
            <person name="Liu J."/>
            <person name="Liu S."/>
            <person name="Lokyitsang T."/>
            <person name="Lokyitsang Y."/>
            <person name="Lubonja R."/>
            <person name="Lui A."/>
            <person name="MacDonald P."/>
            <person name="Magnisalis V."/>
            <person name="Maru K."/>
            <person name="Matthews C."/>
            <person name="McCusker W."/>
            <person name="McDonough S."/>
            <person name="Mehta T."/>
            <person name="Meldrim J."/>
            <person name="Meneus L."/>
            <person name="Mihai O."/>
            <person name="Mihalev A."/>
            <person name="Mihova T."/>
            <person name="Mittelman R."/>
            <person name="Mlenga V."/>
            <person name="Montmayeur A."/>
            <person name="Mulrain L."/>
            <person name="Navidi A."/>
            <person name="Naylor J."/>
            <person name="Negash T."/>
            <person name="Nguyen T."/>
            <person name="Nguyen N."/>
            <person name="Nicol R."/>
            <person name="Norbu C."/>
            <person name="Norbu N."/>
            <person name="Novod N."/>
            <person name="O'Neill B."/>
            <person name="Osman S."/>
            <person name="Markiewicz E."/>
            <person name="Oyono O.L."/>
            <person name="Patti C."/>
            <person name="Phunkhang P."/>
            <person name="Pierre F."/>
            <person name="Priest M."/>
            <person name="Raghuraman S."/>
            <person name="Rege F."/>
            <person name="Reyes R."/>
            <person name="Rise C."/>
            <person name="Rogov P."/>
            <person name="Ross K."/>
            <person name="Ryan E."/>
            <person name="Settipalli S."/>
            <person name="Shea T."/>
            <person name="Sherpa N."/>
            <person name="Shi L."/>
            <person name="Shih D."/>
            <person name="Sparrow T."/>
            <person name="Spaulding J."/>
            <person name="Stalker J."/>
            <person name="Stange-Thomann N."/>
            <person name="Stavropoulos S."/>
            <person name="Stone C."/>
            <person name="Strader C."/>
            <person name="Tesfaye S."/>
            <person name="Thomson T."/>
            <person name="Thoulutsang Y."/>
            <person name="Thoulutsang D."/>
            <person name="Topham K."/>
            <person name="Topping I."/>
            <person name="Tsamla T."/>
            <person name="Vassiliev H."/>
            <person name="Vo A."/>
            <person name="Wangchuk T."/>
            <person name="Wangdi T."/>
            <person name="Weiand M."/>
            <person name="Wilkinson J."/>
            <person name="Wilson A."/>
            <person name="Yadav S."/>
            <person name="Young G."/>
            <person name="Yu Q."/>
            <person name="Zembek L."/>
            <person name="Zhong D."/>
            <person name="Zimmer A."/>
            <person name="Zwirko Z."/>
            <person name="Jaffe D.B."/>
            <person name="Alvarez P."/>
            <person name="Brockman W."/>
            <person name="Butler J."/>
            <person name="Chin C."/>
            <person name="Gnerre S."/>
            <person name="Grabherr M."/>
            <person name="Kleber M."/>
            <person name="Mauceli E."/>
            <person name="MacCallum I."/>
        </authorList>
    </citation>
    <scope>NUCLEOTIDE SEQUENCE [LARGE SCALE GENOMIC DNA]</scope>
    <source>
        <strain evidence="3">Tucson 15287-2541.00</strain>
    </source>
</reference>
<dbReference type="OrthoDB" id="8055662at2759"/>
<feature type="signal peptide" evidence="1">
    <location>
        <begin position="1"/>
        <end position="15"/>
    </location>
</feature>
<organism evidence="3">
    <name type="scientific">Drosophila grimshawi</name>
    <name type="common">Hawaiian fruit fly</name>
    <name type="synonym">Idiomyia grimshawi</name>
    <dbReference type="NCBI Taxonomy" id="7222"/>
    <lineage>
        <taxon>Eukaryota</taxon>
        <taxon>Metazoa</taxon>
        <taxon>Ecdysozoa</taxon>
        <taxon>Arthropoda</taxon>
        <taxon>Hexapoda</taxon>
        <taxon>Insecta</taxon>
        <taxon>Pterygota</taxon>
        <taxon>Neoptera</taxon>
        <taxon>Endopterygota</taxon>
        <taxon>Diptera</taxon>
        <taxon>Brachycera</taxon>
        <taxon>Muscomorpha</taxon>
        <taxon>Ephydroidea</taxon>
        <taxon>Drosophilidae</taxon>
        <taxon>Drosophila</taxon>
        <taxon>Hawaiian Drosophila</taxon>
    </lineage>
</organism>
<dbReference type="InParanoid" id="B4J0C0"/>
<protein>
    <submittedName>
        <fullName evidence="2">GH15621</fullName>
    </submittedName>
</protein>